<keyword evidence="10" id="KW-1185">Reference proteome</keyword>
<dbReference type="GO" id="GO:0010193">
    <property type="term" value="P:response to ozone"/>
    <property type="evidence" value="ECO:0007669"/>
    <property type="project" value="UniProtKB-ARBA"/>
</dbReference>
<keyword evidence="5" id="KW-0539">Nucleus</keyword>
<dbReference type="Gramene" id="Kaladp0902s0018.1.v1.1">
    <property type="protein sequence ID" value="Kaladp0902s0018.1.v1.1"/>
    <property type="gene ID" value="Kaladp0902s0018.v1.1"/>
</dbReference>
<comment type="subcellular location">
    <subcellularLocation>
        <location evidence="1">Nucleus</location>
    </subcellularLocation>
</comment>
<dbReference type="GO" id="GO:0003700">
    <property type="term" value="F:DNA-binding transcription factor activity"/>
    <property type="evidence" value="ECO:0007669"/>
    <property type="project" value="InterPro"/>
</dbReference>
<dbReference type="InterPro" id="IPR036576">
    <property type="entry name" value="WRKY_dom_sf"/>
</dbReference>
<dbReference type="Proteomes" id="UP000594263">
    <property type="component" value="Unplaced"/>
</dbReference>
<evidence type="ECO:0000256" key="3">
    <source>
        <dbReference type="ARBA" id="ARBA00023125"/>
    </source>
</evidence>
<dbReference type="FunFam" id="2.20.25.80:FF:000009">
    <property type="entry name" value="WRKY transcription factor 53"/>
    <property type="match status" value="1"/>
</dbReference>
<dbReference type="OMA" id="NQTYNCA"/>
<evidence type="ECO:0000313" key="10">
    <source>
        <dbReference type="Proteomes" id="UP000594263"/>
    </source>
</evidence>
<organism evidence="9 10">
    <name type="scientific">Kalanchoe fedtschenkoi</name>
    <name type="common">Lavender scallops</name>
    <name type="synonym">South American air plant</name>
    <dbReference type="NCBI Taxonomy" id="63787"/>
    <lineage>
        <taxon>Eukaryota</taxon>
        <taxon>Viridiplantae</taxon>
        <taxon>Streptophyta</taxon>
        <taxon>Embryophyta</taxon>
        <taxon>Tracheophyta</taxon>
        <taxon>Spermatophyta</taxon>
        <taxon>Magnoliopsida</taxon>
        <taxon>eudicotyledons</taxon>
        <taxon>Gunneridae</taxon>
        <taxon>Pentapetalae</taxon>
        <taxon>Saxifragales</taxon>
        <taxon>Crassulaceae</taxon>
        <taxon>Kalanchoe</taxon>
    </lineage>
</organism>
<dbReference type="Pfam" id="PF03106">
    <property type="entry name" value="WRKY"/>
    <property type="match status" value="1"/>
</dbReference>
<dbReference type="InterPro" id="IPR003657">
    <property type="entry name" value="WRKY_dom"/>
</dbReference>
<protein>
    <recommendedName>
        <fullName evidence="8">WRKY domain-containing protein</fullName>
    </recommendedName>
</protein>
<dbReference type="InterPro" id="IPR044810">
    <property type="entry name" value="WRKY_plant"/>
</dbReference>
<dbReference type="EnsemblPlants" id="Kaladp0902s0018.1.v1.1">
    <property type="protein sequence ID" value="Kaladp0902s0018.1.v1.1"/>
    <property type="gene ID" value="Kaladp0902s0018.v1.1"/>
</dbReference>
<dbReference type="GO" id="GO:0009751">
    <property type="term" value="P:response to salicylic acid"/>
    <property type="evidence" value="ECO:0007669"/>
    <property type="project" value="UniProtKB-ARBA"/>
</dbReference>
<evidence type="ECO:0000256" key="6">
    <source>
        <dbReference type="ARBA" id="ARBA00060850"/>
    </source>
</evidence>
<proteinExistence type="inferred from homology"/>
<keyword evidence="3" id="KW-0238">DNA-binding</keyword>
<name>A0A7N0VKC8_KALFE</name>
<dbReference type="PANTHER" id="PTHR32096">
    <property type="entry name" value="WRKY TRANSCRIPTION FACTOR 30-RELATED-RELATED"/>
    <property type="match status" value="1"/>
</dbReference>
<evidence type="ECO:0000256" key="5">
    <source>
        <dbReference type="ARBA" id="ARBA00023242"/>
    </source>
</evidence>
<dbReference type="Gene3D" id="2.20.25.80">
    <property type="entry name" value="WRKY domain"/>
    <property type="match status" value="1"/>
</dbReference>
<evidence type="ECO:0000256" key="1">
    <source>
        <dbReference type="ARBA" id="ARBA00004123"/>
    </source>
</evidence>
<dbReference type="SUPFAM" id="SSF118290">
    <property type="entry name" value="WRKY DNA-binding domain"/>
    <property type="match status" value="1"/>
</dbReference>
<dbReference type="GO" id="GO:0010150">
    <property type="term" value="P:leaf senescence"/>
    <property type="evidence" value="ECO:0007669"/>
    <property type="project" value="UniProtKB-ARBA"/>
</dbReference>
<feature type="region of interest" description="Disordered" evidence="7">
    <location>
        <begin position="78"/>
        <end position="122"/>
    </location>
</feature>
<reference evidence="9" key="1">
    <citation type="submission" date="2021-01" db="UniProtKB">
        <authorList>
            <consortium name="EnsemblPlants"/>
        </authorList>
    </citation>
    <scope>IDENTIFICATION</scope>
</reference>
<evidence type="ECO:0000256" key="4">
    <source>
        <dbReference type="ARBA" id="ARBA00023163"/>
    </source>
</evidence>
<sequence>MENWEQQTLINELAQGMELAKQLRSHVGPSSTTETREYLVQKILSSYDKALLILNWSESSSNGQGRWPQLNVAANLLPESPSSFDGSPHSDASDKGFKHQPQQPEHVNDVSKKRKTQPKWTDHVRIYTENGLEGPHDDGYSWRKYGQKDILGAKYPRSYYRCTYRNIKHCGATKQVQRSDEDPTVFEITYKGKHTCVPECDQNMVPIQQDEEVQRHNNNSNGPKQSHADDILLHLENTLKVNTEDMSNKEMTRHLPSGSTARTMNANYSAADFDGSLMQLSSATSGSNNLPVSPFHQNSSFGAGFGTLCCSESDRSDMFSSNASTTNSPYLDLDFTLDPANPDLTFPFSVPGFFS</sequence>
<dbReference type="AlphaFoldDB" id="A0A7N0VKC8"/>
<evidence type="ECO:0000256" key="7">
    <source>
        <dbReference type="SAM" id="MobiDB-lite"/>
    </source>
</evidence>
<keyword evidence="4" id="KW-0804">Transcription</keyword>
<evidence type="ECO:0000259" key="8">
    <source>
        <dbReference type="PROSITE" id="PS50811"/>
    </source>
</evidence>
<keyword evidence="2" id="KW-0805">Transcription regulation</keyword>
<dbReference type="GO" id="GO:0005634">
    <property type="term" value="C:nucleus"/>
    <property type="evidence" value="ECO:0007669"/>
    <property type="project" value="UniProtKB-SubCell"/>
</dbReference>
<accession>A0A7N0VKC8</accession>
<dbReference type="SMART" id="SM00774">
    <property type="entry name" value="WRKY"/>
    <property type="match status" value="1"/>
</dbReference>
<evidence type="ECO:0000313" key="9">
    <source>
        <dbReference type="EnsemblPlants" id="Kaladp0902s0018.1.v1.1"/>
    </source>
</evidence>
<dbReference type="GO" id="GO:0042542">
    <property type="term" value="P:response to hydrogen peroxide"/>
    <property type="evidence" value="ECO:0007669"/>
    <property type="project" value="UniProtKB-ARBA"/>
</dbReference>
<dbReference type="PROSITE" id="PS50811">
    <property type="entry name" value="WRKY"/>
    <property type="match status" value="1"/>
</dbReference>
<feature type="domain" description="WRKY" evidence="8">
    <location>
        <begin position="131"/>
        <end position="194"/>
    </location>
</feature>
<comment type="similarity">
    <text evidence="6">Belongs to the WRKY group III family.</text>
</comment>
<dbReference type="PANTHER" id="PTHR32096:SF36">
    <property type="entry name" value="WRKY TRANSCRIPTION FACTOR 41-RELATED"/>
    <property type="match status" value="1"/>
</dbReference>
<evidence type="ECO:0000256" key="2">
    <source>
        <dbReference type="ARBA" id="ARBA00023015"/>
    </source>
</evidence>
<dbReference type="GO" id="GO:0000976">
    <property type="term" value="F:transcription cis-regulatory region binding"/>
    <property type="evidence" value="ECO:0007669"/>
    <property type="project" value="TreeGrafter"/>
</dbReference>